<dbReference type="AlphaFoldDB" id="A0A7W7ZVB7"/>
<keyword evidence="8" id="KW-0732">Signal</keyword>
<dbReference type="PANTHER" id="PTHR22600:SF57">
    <property type="entry name" value="BETA-N-ACETYLHEXOSAMINIDASE"/>
    <property type="match status" value="1"/>
</dbReference>
<evidence type="ECO:0000256" key="1">
    <source>
        <dbReference type="ARBA" id="ARBA00001231"/>
    </source>
</evidence>
<dbReference type="InterPro" id="IPR017853">
    <property type="entry name" value="GH"/>
</dbReference>
<dbReference type="PRINTS" id="PR00738">
    <property type="entry name" value="GLHYDRLASE20"/>
</dbReference>
<dbReference type="SUPFAM" id="SSF55545">
    <property type="entry name" value="beta-N-acetylhexosaminidase-like domain"/>
    <property type="match status" value="1"/>
</dbReference>
<dbReference type="Proteomes" id="UP000584867">
    <property type="component" value="Unassembled WGS sequence"/>
</dbReference>
<dbReference type="InterPro" id="IPR015882">
    <property type="entry name" value="HEX_bac_N"/>
</dbReference>
<name>A0A7W7ZVB7_9BACT</name>
<dbReference type="Gene3D" id="3.30.379.10">
    <property type="entry name" value="Chitobiase/beta-hexosaminidase domain 2-like"/>
    <property type="match status" value="1"/>
</dbReference>
<dbReference type="PANTHER" id="PTHR22600">
    <property type="entry name" value="BETA-HEXOSAMINIDASE"/>
    <property type="match status" value="1"/>
</dbReference>
<organism evidence="11 12">
    <name type="scientific">Granulicella mallensis</name>
    <dbReference type="NCBI Taxonomy" id="940614"/>
    <lineage>
        <taxon>Bacteria</taxon>
        <taxon>Pseudomonadati</taxon>
        <taxon>Acidobacteriota</taxon>
        <taxon>Terriglobia</taxon>
        <taxon>Terriglobales</taxon>
        <taxon>Acidobacteriaceae</taxon>
        <taxon>Granulicella</taxon>
    </lineage>
</organism>
<evidence type="ECO:0000256" key="6">
    <source>
        <dbReference type="PIRSR" id="PIRSR625705-1"/>
    </source>
</evidence>
<dbReference type="Gene3D" id="3.20.20.80">
    <property type="entry name" value="Glycosidases"/>
    <property type="match status" value="1"/>
</dbReference>
<feature type="active site" description="Proton donor" evidence="6">
    <location>
        <position position="293"/>
    </location>
</feature>
<feature type="region of interest" description="Disordered" evidence="7">
    <location>
        <begin position="689"/>
        <end position="712"/>
    </location>
</feature>
<dbReference type="EMBL" id="JACHIO010000037">
    <property type="protein sequence ID" value="MBB5066834.1"/>
    <property type="molecule type" value="Genomic_DNA"/>
</dbReference>
<protein>
    <recommendedName>
        <fullName evidence="3">beta-N-acetylhexosaminidase</fullName>
        <ecNumber evidence="3">3.2.1.52</ecNumber>
    </recommendedName>
</protein>
<proteinExistence type="inferred from homology"/>
<dbReference type="Pfam" id="PF00728">
    <property type="entry name" value="Glyco_hydro_20"/>
    <property type="match status" value="1"/>
</dbReference>
<sequence length="712" mass="78788">MRLCSLAALLALALPAAAQSTPHLIPMPRVVTPRPDQPLNNGVTLVCTACTGEDQFTLSDLRITLAERGIPETGSGLRIVLQRLAQHPDASFTDAMKPEGYTIVSTPGTLTLTGATAEGVFYAAQTVKQMIEPAGNRQFVLRAANIRDWPAMKYRGLDDDLSRGPVDTLEFQKKIVRTIAAYKENLYSPYFEHTQQYASNPLPAPPGGSITADDARELVAYAKQYHVMVVPEQEAFGHLHHALTSEVYQQLAETPHGAVLAPAQPGSLKLISQEFSELAQLYPSPFLHVGADETQDLGLGQTKAAVDRDGLGKVYLDFMQQIDITLRPLNRRLLFWGDIAQDSPDLLKTMPESFKRDTIAIGWQYNPNPHGFAKYLKPYTDAGIETWVAPGINNWSRVYPNYNLGLENIQQFTRDGQHMGATGQLNTIWYDDGEALASNNWYGILFGAAAAWQQGESSIPQFEQTYAQVFHGDMTGKLNQAQLELMAAHELLKTDAKVSDASDLLFWSDPWAKDQQQNAAKIRPYVHELRLHAEKALELIAQARAAAPAAASPVVYTPTNQLPSNPTNLREADAIDALELGARRMDFIGLKFQLADEIARDYARAQVTSNSSDRTIKPSVNALLSDINGVNGRIQDIKDGYSLLRDLYAQSWLRTNRPYALRPVLEHYDYTIALWLSRMDKVRTAQRQWSDNKVLPSATETGIPAPPPASTN</sequence>
<feature type="chain" id="PRO_5031364472" description="beta-N-acetylhexosaminidase" evidence="8">
    <location>
        <begin position="19"/>
        <end position="712"/>
    </location>
</feature>
<dbReference type="EC" id="3.2.1.52" evidence="3"/>
<comment type="caution">
    <text evidence="11">The sequence shown here is derived from an EMBL/GenBank/DDBJ whole genome shotgun (WGS) entry which is preliminary data.</text>
</comment>
<evidence type="ECO:0000313" key="11">
    <source>
        <dbReference type="EMBL" id="MBB5066834.1"/>
    </source>
</evidence>
<dbReference type="GO" id="GO:0004563">
    <property type="term" value="F:beta-N-acetylhexosaminidase activity"/>
    <property type="evidence" value="ECO:0007669"/>
    <property type="project" value="UniProtKB-EC"/>
</dbReference>
<evidence type="ECO:0000256" key="8">
    <source>
        <dbReference type="SAM" id="SignalP"/>
    </source>
</evidence>
<keyword evidence="4" id="KW-0378">Hydrolase</keyword>
<feature type="domain" description="Beta-hexosaminidase bacterial type N-terminal" evidence="10">
    <location>
        <begin position="22"/>
        <end position="149"/>
    </location>
</feature>
<dbReference type="InterPro" id="IPR015883">
    <property type="entry name" value="Glyco_hydro_20_cat"/>
</dbReference>
<comment type="catalytic activity">
    <reaction evidence="1">
        <text>Hydrolysis of terminal non-reducing N-acetyl-D-hexosamine residues in N-acetyl-beta-D-hexosaminides.</text>
        <dbReference type="EC" id="3.2.1.52"/>
    </reaction>
</comment>
<dbReference type="SUPFAM" id="SSF51445">
    <property type="entry name" value="(Trans)glycosidases"/>
    <property type="match status" value="1"/>
</dbReference>
<dbReference type="InterPro" id="IPR029018">
    <property type="entry name" value="Hex-like_dom2"/>
</dbReference>
<feature type="signal peptide" evidence="8">
    <location>
        <begin position="1"/>
        <end position="18"/>
    </location>
</feature>
<reference evidence="11 12" key="1">
    <citation type="submission" date="2020-08" db="EMBL/GenBank/DDBJ databases">
        <title>Genomic Encyclopedia of Type Strains, Phase IV (KMG-V): Genome sequencing to study the core and pangenomes of soil and plant-associated prokaryotes.</title>
        <authorList>
            <person name="Whitman W."/>
        </authorList>
    </citation>
    <scope>NUCLEOTIDE SEQUENCE [LARGE SCALE GENOMIC DNA]</scope>
    <source>
        <strain evidence="11 12">X5P3</strain>
    </source>
</reference>
<accession>A0A7W7ZVB7</accession>
<feature type="domain" description="Glycoside hydrolase family 20 catalytic" evidence="9">
    <location>
        <begin position="206"/>
        <end position="365"/>
    </location>
</feature>
<dbReference type="GO" id="GO:0016020">
    <property type="term" value="C:membrane"/>
    <property type="evidence" value="ECO:0007669"/>
    <property type="project" value="TreeGrafter"/>
</dbReference>
<dbReference type="GO" id="GO:0030203">
    <property type="term" value="P:glycosaminoglycan metabolic process"/>
    <property type="evidence" value="ECO:0007669"/>
    <property type="project" value="TreeGrafter"/>
</dbReference>
<dbReference type="GO" id="GO:0005975">
    <property type="term" value="P:carbohydrate metabolic process"/>
    <property type="evidence" value="ECO:0007669"/>
    <property type="project" value="InterPro"/>
</dbReference>
<evidence type="ECO:0000256" key="3">
    <source>
        <dbReference type="ARBA" id="ARBA00012663"/>
    </source>
</evidence>
<keyword evidence="5" id="KW-0326">Glycosidase</keyword>
<evidence type="ECO:0000256" key="2">
    <source>
        <dbReference type="ARBA" id="ARBA00006285"/>
    </source>
</evidence>
<dbReference type="Pfam" id="PF02838">
    <property type="entry name" value="Glyco_hydro_20b"/>
    <property type="match status" value="1"/>
</dbReference>
<dbReference type="InterPro" id="IPR025705">
    <property type="entry name" value="Beta_hexosaminidase_sua/sub"/>
</dbReference>
<evidence type="ECO:0000256" key="7">
    <source>
        <dbReference type="SAM" id="MobiDB-lite"/>
    </source>
</evidence>
<evidence type="ECO:0000259" key="10">
    <source>
        <dbReference type="Pfam" id="PF02838"/>
    </source>
</evidence>
<evidence type="ECO:0000313" key="12">
    <source>
        <dbReference type="Proteomes" id="UP000584867"/>
    </source>
</evidence>
<gene>
    <name evidence="11" type="ORF">HDF15_005219</name>
</gene>
<evidence type="ECO:0000256" key="5">
    <source>
        <dbReference type="ARBA" id="ARBA00023295"/>
    </source>
</evidence>
<evidence type="ECO:0000256" key="4">
    <source>
        <dbReference type="ARBA" id="ARBA00022801"/>
    </source>
</evidence>
<comment type="similarity">
    <text evidence="2">Belongs to the glycosyl hydrolase 20 family.</text>
</comment>
<evidence type="ECO:0000259" key="9">
    <source>
        <dbReference type="Pfam" id="PF00728"/>
    </source>
</evidence>
<dbReference type="RefSeq" id="WP_184261085.1">
    <property type="nucleotide sequence ID" value="NZ_JACHIO010000037.1"/>
</dbReference>